<dbReference type="AlphaFoldDB" id="A0A1I1YPN1"/>
<gene>
    <name evidence="9" type="ORF">SAMN04489710_11928</name>
</gene>
<evidence type="ECO:0000256" key="1">
    <source>
        <dbReference type="ARBA" id="ARBA00001962"/>
    </source>
</evidence>
<proteinExistence type="inferred from homology"/>
<dbReference type="PANTHER" id="PTHR43756:SF5">
    <property type="entry name" value="CHOLINE MONOOXYGENASE, CHLOROPLASTIC"/>
    <property type="match status" value="1"/>
</dbReference>
<dbReference type="Pfam" id="PF00355">
    <property type="entry name" value="Rieske"/>
    <property type="match status" value="1"/>
</dbReference>
<dbReference type="Proteomes" id="UP000199517">
    <property type="component" value="Unassembled WGS sequence"/>
</dbReference>
<dbReference type="InterPro" id="IPR001663">
    <property type="entry name" value="Rng_hydr_dOase-A"/>
</dbReference>
<reference evidence="10" key="1">
    <citation type="submission" date="2016-10" db="EMBL/GenBank/DDBJ databases">
        <authorList>
            <person name="Varghese N."/>
            <person name="Submissions S."/>
        </authorList>
    </citation>
    <scope>NUCLEOTIDE SEQUENCE [LARGE SCALE GENOMIC DNA]</scope>
    <source>
        <strain evidence="10">DSM 7481</strain>
    </source>
</reference>
<keyword evidence="7" id="KW-0411">Iron-sulfur</keyword>
<protein>
    <submittedName>
        <fullName evidence="9">Phenylpropionate dioxygenase, large terminal subunit</fullName>
    </submittedName>
</protein>
<evidence type="ECO:0000256" key="7">
    <source>
        <dbReference type="ARBA" id="ARBA00023014"/>
    </source>
</evidence>
<accession>A0A1I1YPN1</accession>
<dbReference type="Gene3D" id="2.102.10.10">
    <property type="entry name" value="Rieske [2Fe-2S] iron-sulphur domain"/>
    <property type="match status" value="1"/>
</dbReference>
<dbReference type="InterPro" id="IPR017941">
    <property type="entry name" value="Rieske_2Fe-2S"/>
</dbReference>
<dbReference type="GO" id="GO:0051537">
    <property type="term" value="F:2 iron, 2 sulfur cluster binding"/>
    <property type="evidence" value="ECO:0007669"/>
    <property type="project" value="UniProtKB-KW"/>
</dbReference>
<keyword evidence="6" id="KW-0408">Iron</keyword>
<name>A0A1I1YPN1_9BURK</name>
<evidence type="ECO:0000256" key="5">
    <source>
        <dbReference type="ARBA" id="ARBA00023002"/>
    </source>
</evidence>
<keyword evidence="4" id="KW-0479">Metal-binding</keyword>
<evidence type="ECO:0000256" key="6">
    <source>
        <dbReference type="ARBA" id="ARBA00023004"/>
    </source>
</evidence>
<evidence type="ECO:0000256" key="2">
    <source>
        <dbReference type="ARBA" id="ARBA00008751"/>
    </source>
</evidence>
<evidence type="ECO:0000313" key="9">
    <source>
        <dbReference type="EMBL" id="SFE21262.1"/>
    </source>
</evidence>
<evidence type="ECO:0000256" key="3">
    <source>
        <dbReference type="ARBA" id="ARBA00022714"/>
    </source>
</evidence>
<keyword evidence="9" id="KW-0223">Dioxygenase</keyword>
<dbReference type="InterPro" id="IPR015879">
    <property type="entry name" value="Ring_hydroxy_dOase_asu_C_dom"/>
</dbReference>
<organism evidence="9 10">
    <name type="scientific">Paracidovorax konjaci</name>
    <dbReference type="NCBI Taxonomy" id="32040"/>
    <lineage>
        <taxon>Bacteria</taxon>
        <taxon>Pseudomonadati</taxon>
        <taxon>Pseudomonadota</taxon>
        <taxon>Betaproteobacteria</taxon>
        <taxon>Burkholderiales</taxon>
        <taxon>Comamonadaceae</taxon>
        <taxon>Paracidovorax</taxon>
    </lineage>
</organism>
<feature type="domain" description="Rieske" evidence="8">
    <location>
        <begin position="29"/>
        <end position="137"/>
    </location>
</feature>
<dbReference type="PANTHER" id="PTHR43756">
    <property type="entry name" value="CHOLINE MONOOXYGENASE, CHLOROPLASTIC"/>
    <property type="match status" value="1"/>
</dbReference>
<comment type="similarity">
    <text evidence="2">Belongs to the bacterial ring-hydroxylating dioxygenase alpha subunit family.</text>
</comment>
<dbReference type="OrthoDB" id="9790995at2"/>
<comment type="cofactor">
    <cofactor evidence="1">
        <name>Fe cation</name>
        <dbReference type="ChEBI" id="CHEBI:24875"/>
    </cofactor>
</comment>
<keyword evidence="10" id="KW-1185">Reference proteome</keyword>
<dbReference type="GO" id="GO:0005506">
    <property type="term" value="F:iron ion binding"/>
    <property type="evidence" value="ECO:0007669"/>
    <property type="project" value="InterPro"/>
</dbReference>
<sequence>MPTSVLPPLFYRDPGHHAQELQGLFRDCWVFVCMRFELEGLVHRGLRVGDVSLLVQCDSQGRPRAFLNVCSHRHAQLCESGLHRGPARCPYHGWVYDREGVPVGIPSKQCFPEVVAEPARFRLQEFACEAVGQFVFVRVSEAGPSLRDYLGGQYAFLERASQGMQGLLDEFREPVEANWKIVIENALEGYHVPAVHARTFMQIDGMDRAEAAPRFFLEDRLHSHLEHAADADWVARFARMESKIGQWPWRFEHYTHHHIFPNLTVTSFMGYSFHVQSFEPTAARQTTVHSRTVGVEFIGAKPAGAKMMEHIHADGHAFTHKVFAEDGGICAKVQAGVDQARRPAIVGAGIEDRVAHFQRAYAQALEASGPHAPESAKVCGA</sequence>
<dbReference type="PRINTS" id="PR00090">
    <property type="entry name" value="RNGDIOXGNASE"/>
</dbReference>
<keyword evidence="3" id="KW-0001">2Fe-2S</keyword>
<dbReference type="PROSITE" id="PS51296">
    <property type="entry name" value="RIESKE"/>
    <property type="match status" value="1"/>
</dbReference>
<evidence type="ECO:0000259" key="8">
    <source>
        <dbReference type="PROSITE" id="PS51296"/>
    </source>
</evidence>
<evidence type="ECO:0000256" key="4">
    <source>
        <dbReference type="ARBA" id="ARBA00022723"/>
    </source>
</evidence>
<evidence type="ECO:0000313" key="10">
    <source>
        <dbReference type="Proteomes" id="UP000199517"/>
    </source>
</evidence>
<dbReference type="CDD" id="cd00680">
    <property type="entry name" value="RHO_alpha_C"/>
    <property type="match status" value="1"/>
</dbReference>
<dbReference type="GO" id="GO:0051213">
    <property type="term" value="F:dioxygenase activity"/>
    <property type="evidence" value="ECO:0007669"/>
    <property type="project" value="UniProtKB-KW"/>
</dbReference>
<dbReference type="STRING" id="32040.SAMN04489710_11928"/>
<dbReference type="SUPFAM" id="SSF50022">
    <property type="entry name" value="ISP domain"/>
    <property type="match status" value="1"/>
</dbReference>
<dbReference type="SUPFAM" id="SSF55961">
    <property type="entry name" value="Bet v1-like"/>
    <property type="match status" value="1"/>
</dbReference>
<dbReference type="CDD" id="cd03469">
    <property type="entry name" value="Rieske_RO_Alpha_N"/>
    <property type="match status" value="1"/>
</dbReference>
<dbReference type="InterPro" id="IPR036922">
    <property type="entry name" value="Rieske_2Fe-2S_sf"/>
</dbReference>
<dbReference type="Pfam" id="PF00848">
    <property type="entry name" value="Ring_hydroxyl_A"/>
    <property type="match status" value="1"/>
</dbReference>
<dbReference type="RefSeq" id="WP_092956877.1">
    <property type="nucleotide sequence ID" value="NZ_FOMQ01000019.1"/>
</dbReference>
<dbReference type="Gene3D" id="3.90.380.10">
    <property type="entry name" value="Naphthalene 1,2-dioxygenase Alpha Subunit, Chain A, domain 1"/>
    <property type="match status" value="1"/>
</dbReference>
<keyword evidence="5" id="KW-0560">Oxidoreductase</keyword>
<dbReference type="EMBL" id="FOMQ01000019">
    <property type="protein sequence ID" value="SFE21262.1"/>
    <property type="molecule type" value="Genomic_DNA"/>
</dbReference>